<organism evidence="2 3">
    <name type="scientific">Exophiala dermatitidis</name>
    <name type="common">Black yeast-like fungus</name>
    <name type="synonym">Wangiella dermatitidis</name>
    <dbReference type="NCBI Taxonomy" id="5970"/>
    <lineage>
        <taxon>Eukaryota</taxon>
        <taxon>Fungi</taxon>
        <taxon>Dikarya</taxon>
        <taxon>Ascomycota</taxon>
        <taxon>Pezizomycotina</taxon>
        <taxon>Eurotiomycetes</taxon>
        <taxon>Chaetothyriomycetidae</taxon>
        <taxon>Chaetothyriales</taxon>
        <taxon>Herpotrichiellaceae</taxon>
        <taxon>Exophiala</taxon>
    </lineage>
</organism>
<evidence type="ECO:0000256" key="1">
    <source>
        <dbReference type="SAM" id="Phobius"/>
    </source>
</evidence>
<keyword evidence="1" id="KW-0472">Membrane</keyword>
<protein>
    <submittedName>
        <fullName evidence="2">Uncharacterized protein</fullName>
    </submittedName>
</protein>
<evidence type="ECO:0000313" key="2">
    <source>
        <dbReference type="EMBL" id="KAJ8994957.1"/>
    </source>
</evidence>
<reference evidence="2" key="1">
    <citation type="submission" date="2023-01" db="EMBL/GenBank/DDBJ databases">
        <title>Exophiala dermititidis isolated from Cystic Fibrosis Patient.</title>
        <authorList>
            <person name="Kurbessoian T."/>
            <person name="Crocker A."/>
            <person name="Murante D."/>
            <person name="Hogan D.A."/>
            <person name="Stajich J.E."/>
        </authorList>
    </citation>
    <scope>NUCLEOTIDE SEQUENCE</scope>
    <source>
        <strain evidence="2">Ex8</strain>
    </source>
</reference>
<dbReference type="AlphaFoldDB" id="A0AAN6F0F8"/>
<evidence type="ECO:0000313" key="3">
    <source>
        <dbReference type="Proteomes" id="UP001161757"/>
    </source>
</evidence>
<comment type="caution">
    <text evidence="2">The sequence shown here is derived from an EMBL/GenBank/DDBJ whole genome shotgun (WGS) entry which is preliminary data.</text>
</comment>
<feature type="transmembrane region" description="Helical" evidence="1">
    <location>
        <begin position="7"/>
        <end position="25"/>
    </location>
</feature>
<name>A0AAN6F0F8_EXODE</name>
<keyword evidence="1" id="KW-0812">Transmembrane</keyword>
<proteinExistence type="predicted"/>
<dbReference type="Proteomes" id="UP001161757">
    <property type="component" value="Unassembled WGS sequence"/>
</dbReference>
<keyword evidence="1" id="KW-1133">Transmembrane helix</keyword>
<sequence>MARNISLFLAISVLIQLRFVVLFYIPSFQANRSWRTDLIPAWALLISSSFQSYSSDVVYEQNSFDHFYEKDSKMKPVIPLSLLFLAGTNEVLARPANLHIKSNHGRAPEQLSSNKQVRSAAAPIWNPHLNRREVPQEHSHEKFLTTVNQFLKVDNPDGITDAVFGLLGNAAASAGQGKISNTDCLQQATADRAFTNAKAAGDVDGMTAALIYRALERNTGAVGQASVACTAIQAVNPEIAAISQHQDPASDNAAETNKAIVLELAVQIANIGGNPVDALQSGTFAPGQIGDPTAAGNGCDDQNDAVGCIFTQNLLVEDATEDEVNAAVAASATATGSAAAAVATECSADADTTGSGAAVAASVTATASATATAGKAATAGTTTASASAAAATTAASQSTSTSTTTSTTSNLDLGSCSDPTIIFADGLDGRKEKSFEPNDTTTFTHGSALNIKVISDFICQQLDVKCKASPEAIDACNSGAAAAQGASGQAAADAFNAALGF</sequence>
<accession>A0AAN6F0F8</accession>
<dbReference type="EMBL" id="JAJGCB010000002">
    <property type="protein sequence ID" value="KAJ8994957.1"/>
    <property type="molecule type" value="Genomic_DNA"/>
</dbReference>
<gene>
    <name evidence="2" type="ORF">HRR80_001651</name>
</gene>